<dbReference type="OrthoDB" id="10656119at2759"/>
<dbReference type="AlphaFoldDB" id="F4RBL5"/>
<reference evidence="3" key="1">
    <citation type="journal article" date="2011" name="Proc. Natl. Acad. Sci. U.S.A.">
        <title>Obligate biotrophy features unraveled by the genomic analysis of rust fungi.</title>
        <authorList>
            <person name="Duplessis S."/>
            <person name="Cuomo C.A."/>
            <person name="Lin Y.-C."/>
            <person name="Aerts A."/>
            <person name="Tisserant E."/>
            <person name="Veneault-Fourrey C."/>
            <person name="Joly D.L."/>
            <person name="Hacquard S."/>
            <person name="Amselem J."/>
            <person name="Cantarel B.L."/>
            <person name="Chiu R."/>
            <person name="Coutinho P.M."/>
            <person name="Feau N."/>
            <person name="Field M."/>
            <person name="Frey P."/>
            <person name="Gelhaye E."/>
            <person name="Goldberg J."/>
            <person name="Grabherr M.G."/>
            <person name="Kodira C.D."/>
            <person name="Kohler A."/>
            <person name="Kuees U."/>
            <person name="Lindquist E.A."/>
            <person name="Lucas S.M."/>
            <person name="Mago R."/>
            <person name="Mauceli E."/>
            <person name="Morin E."/>
            <person name="Murat C."/>
            <person name="Pangilinan J.L."/>
            <person name="Park R."/>
            <person name="Pearson M."/>
            <person name="Quesneville H."/>
            <person name="Rouhier N."/>
            <person name="Sakthikumar S."/>
            <person name="Salamov A.A."/>
            <person name="Schmutz J."/>
            <person name="Selles B."/>
            <person name="Shapiro H."/>
            <person name="Tanguay P."/>
            <person name="Tuskan G.A."/>
            <person name="Henrissat B."/>
            <person name="Van de Peer Y."/>
            <person name="Rouze P."/>
            <person name="Ellis J.G."/>
            <person name="Dodds P.N."/>
            <person name="Schein J.E."/>
            <person name="Zhong S."/>
            <person name="Hamelin R.C."/>
            <person name="Grigoriev I.V."/>
            <person name="Szabo L.J."/>
            <person name="Martin F."/>
        </authorList>
    </citation>
    <scope>NUCLEOTIDE SEQUENCE [LARGE SCALE GENOMIC DNA]</scope>
    <source>
        <strain evidence="3">98AG31 / pathotype 3-4-7</strain>
    </source>
</reference>
<feature type="region of interest" description="Disordered" evidence="1">
    <location>
        <begin position="196"/>
        <end position="215"/>
    </location>
</feature>
<evidence type="ECO:0000313" key="2">
    <source>
        <dbReference type="EMBL" id="EGG10315.1"/>
    </source>
</evidence>
<dbReference type="InParanoid" id="F4RBL5"/>
<dbReference type="KEGG" id="mlr:MELLADRAFT_103519"/>
<dbReference type="HOGENOM" id="CLU_1283493_0_0_1"/>
<dbReference type="Proteomes" id="UP000001072">
    <property type="component" value="Unassembled WGS sequence"/>
</dbReference>
<dbReference type="VEuPathDB" id="FungiDB:MELLADRAFT_103519"/>
<name>F4RBL5_MELLP</name>
<dbReference type="EMBL" id="GL883095">
    <property type="protein sequence ID" value="EGG10315.1"/>
    <property type="molecule type" value="Genomic_DNA"/>
</dbReference>
<feature type="compositionally biased region" description="Basic and acidic residues" evidence="1">
    <location>
        <begin position="198"/>
        <end position="207"/>
    </location>
</feature>
<keyword evidence="3" id="KW-1185">Reference proteome</keyword>
<gene>
    <name evidence="2" type="ORF">MELLADRAFT_103519</name>
</gene>
<feature type="region of interest" description="Disordered" evidence="1">
    <location>
        <begin position="1"/>
        <end position="41"/>
    </location>
</feature>
<dbReference type="RefSeq" id="XP_007406616.1">
    <property type="nucleotide sequence ID" value="XM_007406554.1"/>
</dbReference>
<evidence type="ECO:0000313" key="3">
    <source>
        <dbReference type="Proteomes" id="UP000001072"/>
    </source>
</evidence>
<feature type="compositionally biased region" description="Low complexity" evidence="1">
    <location>
        <begin position="24"/>
        <end position="37"/>
    </location>
</feature>
<organism evidence="3">
    <name type="scientific">Melampsora larici-populina (strain 98AG31 / pathotype 3-4-7)</name>
    <name type="common">Poplar leaf rust fungus</name>
    <dbReference type="NCBI Taxonomy" id="747676"/>
    <lineage>
        <taxon>Eukaryota</taxon>
        <taxon>Fungi</taxon>
        <taxon>Dikarya</taxon>
        <taxon>Basidiomycota</taxon>
        <taxon>Pucciniomycotina</taxon>
        <taxon>Pucciniomycetes</taxon>
        <taxon>Pucciniales</taxon>
        <taxon>Melampsoraceae</taxon>
        <taxon>Melampsora</taxon>
    </lineage>
</organism>
<evidence type="ECO:0000256" key="1">
    <source>
        <dbReference type="SAM" id="MobiDB-lite"/>
    </source>
</evidence>
<accession>F4RBL5</accession>
<sequence>MSIDNKTDNSELSPSGGRPMRNDSGASLPYASESSSSDNRSFADVYPSGVAPCYSQGLICIDGDCICHAFNAEREKNLETLRAMRGLISGLPKPVLDVDSDSDEEIVCKAPEDTDINRISGSRLSEGNRINNLESNRTHAVNATNFAQGDSNVFFPSRNSSWNRLRRRHYDCAQMVCNSLRPERFRATLTAQLNALSSRRDQIETSRSEGPVAKP</sequence>
<protein>
    <submittedName>
        <fullName evidence="2">Uncharacterized protein</fullName>
    </submittedName>
</protein>
<dbReference type="GeneID" id="18921997"/>
<proteinExistence type="predicted"/>